<dbReference type="HOGENOM" id="CLU_2831967_0_0_1"/>
<accession>S7ZCZ8</accession>
<protein>
    <recommendedName>
        <fullName evidence="4">Secreted protein</fullName>
    </recommendedName>
</protein>
<sequence length="66" mass="7562">MPLSVTATARCGPMWLWILTVCFAEVHCTCAIYQPPEKFRVRCITDGSPEDFHLVTSSIQSWFKRV</sequence>
<evidence type="ECO:0008006" key="4">
    <source>
        <dbReference type="Google" id="ProtNLM"/>
    </source>
</evidence>
<dbReference type="EMBL" id="KB644411">
    <property type="protein sequence ID" value="EPS28515.1"/>
    <property type="molecule type" value="Genomic_DNA"/>
</dbReference>
<evidence type="ECO:0000313" key="2">
    <source>
        <dbReference type="EMBL" id="EPS28515.1"/>
    </source>
</evidence>
<feature type="chain" id="PRO_5004559817" description="Secreted protein" evidence="1">
    <location>
        <begin position="32"/>
        <end position="66"/>
    </location>
</feature>
<evidence type="ECO:0000256" key="1">
    <source>
        <dbReference type="SAM" id="SignalP"/>
    </source>
</evidence>
<reference evidence="2 3" key="1">
    <citation type="journal article" date="2013" name="PLoS ONE">
        <title>Genomic and secretomic analyses reveal unique features of the lignocellulolytic enzyme system of Penicillium decumbens.</title>
        <authorList>
            <person name="Liu G."/>
            <person name="Zhang L."/>
            <person name="Wei X."/>
            <person name="Zou G."/>
            <person name="Qin Y."/>
            <person name="Ma L."/>
            <person name="Li J."/>
            <person name="Zheng H."/>
            <person name="Wang S."/>
            <person name="Wang C."/>
            <person name="Xun L."/>
            <person name="Zhao G.-P."/>
            <person name="Zhou Z."/>
            <person name="Qu Y."/>
        </authorList>
    </citation>
    <scope>NUCLEOTIDE SEQUENCE [LARGE SCALE GENOMIC DNA]</scope>
    <source>
        <strain evidence="3">114-2 / CGMCC 5302</strain>
    </source>
</reference>
<keyword evidence="3" id="KW-1185">Reference proteome</keyword>
<gene>
    <name evidence="2" type="ORF">PDE_03461</name>
</gene>
<feature type="signal peptide" evidence="1">
    <location>
        <begin position="1"/>
        <end position="31"/>
    </location>
</feature>
<dbReference type="AlphaFoldDB" id="S7ZCZ8"/>
<keyword evidence="1" id="KW-0732">Signal</keyword>
<evidence type="ECO:0000313" key="3">
    <source>
        <dbReference type="Proteomes" id="UP000019376"/>
    </source>
</evidence>
<dbReference type="Proteomes" id="UP000019376">
    <property type="component" value="Unassembled WGS sequence"/>
</dbReference>
<name>S7ZCZ8_PENO1</name>
<organism evidence="2 3">
    <name type="scientific">Penicillium oxalicum (strain 114-2 / CGMCC 5302)</name>
    <name type="common">Penicillium decumbens</name>
    <dbReference type="NCBI Taxonomy" id="933388"/>
    <lineage>
        <taxon>Eukaryota</taxon>
        <taxon>Fungi</taxon>
        <taxon>Dikarya</taxon>
        <taxon>Ascomycota</taxon>
        <taxon>Pezizomycotina</taxon>
        <taxon>Eurotiomycetes</taxon>
        <taxon>Eurotiomycetidae</taxon>
        <taxon>Eurotiales</taxon>
        <taxon>Aspergillaceae</taxon>
        <taxon>Penicillium</taxon>
    </lineage>
</organism>
<proteinExistence type="predicted"/>